<evidence type="ECO:0000313" key="4">
    <source>
        <dbReference type="EMBL" id="OYD09887.1"/>
    </source>
</evidence>
<dbReference type="OrthoDB" id="9802627at2"/>
<dbReference type="EMBL" id="NOWF01000001">
    <property type="protein sequence ID" value="OYD09887.1"/>
    <property type="molecule type" value="Genomic_DNA"/>
</dbReference>
<dbReference type="Pfam" id="PF02113">
    <property type="entry name" value="Peptidase_S13"/>
    <property type="match status" value="2"/>
</dbReference>
<evidence type="ECO:0000256" key="1">
    <source>
        <dbReference type="ARBA" id="ARBA00006096"/>
    </source>
</evidence>
<dbReference type="InterPro" id="IPR012338">
    <property type="entry name" value="Beta-lactam/transpept-like"/>
</dbReference>
<evidence type="ECO:0000313" key="5">
    <source>
        <dbReference type="Proteomes" id="UP000215459"/>
    </source>
</evidence>
<feature type="chain" id="PRO_5012104732" description="D-alanyl-D-alanine carboxypeptidase/D-alanyl-D-alanine-endopeptidase" evidence="3">
    <location>
        <begin position="33"/>
        <end position="958"/>
    </location>
</feature>
<dbReference type="RefSeq" id="WP_094262989.1">
    <property type="nucleotide sequence ID" value="NZ_NOWF01000001.1"/>
</dbReference>
<dbReference type="PANTHER" id="PTHR30023">
    <property type="entry name" value="D-ALANYL-D-ALANINE CARBOXYPEPTIDASE"/>
    <property type="match status" value="1"/>
</dbReference>
<dbReference type="GO" id="GO:0000270">
    <property type="term" value="P:peptidoglycan metabolic process"/>
    <property type="evidence" value="ECO:0007669"/>
    <property type="project" value="TreeGrafter"/>
</dbReference>
<dbReference type="Gene3D" id="3.40.710.10">
    <property type="entry name" value="DD-peptidase/beta-lactamase superfamily"/>
    <property type="match status" value="3"/>
</dbReference>
<evidence type="ECO:0000256" key="3">
    <source>
        <dbReference type="SAM" id="SignalP"/>
    </source>
</evidence>
<dbReference type="AlphaFoldDB" id="A0A235BD63"/>
<gene>
    <name evidence="4" type="ORF">CHM34_02615</name>
</gene>
<keyword evidence="3" id="KW-0732">Signal</keyword>
<dbReference type="GO" id="GO:0004185">
    <property type="term" value="F:serine-type carboxypeptidase activity"/>
    <property type="evidence" value="ECO:0007669"/>
    <property type="project" value="InterPro"/>
</dbReference>
<evidence type="ECO:0008006" key="6">
    <source>
        <dbReference type="Google" id="ProtNLM"/>
    </source>
</evidence>
<dbReference type="PANTHER" id="PTHR30023:SF0">
    <property type="entry name" value="PENICILLIN-SENSITIVE CARBOXYPEPTIDASE A"/>
    <property type="match status" value="1"/>
</dbReference>
<evidence type="ECO:0000256" key="2">
    <source>
        <dbReference type="ARBA" id="ARBA00022801"/>
    </source>
</evidence>
<keyword evidence="5" id="KW-1185">Reference proteome</keyword>
<comment type="similarity">
    <text evidence="1">Belongs to the peptidase S13 family.</text>
</comment>
<dbReference type="Gene3D" id="3.50.80.20">
    <property type="entry name" value="D-Ala-D-Ala carboxypeptidase C, peptidase S13"/>
    <property type="match status" value="2"/>
</dbReference>
<sequence>MKVIESVRRMAVFLIILALAAAGIQMPAGASADTDPDELLERTLRHYVEDLKEDPGTKGMAVGYEVASLEDDRVLASYHGQKTFVPDAVSGLWVSAAAMEYLPADLRLSTELYLDGSVTPGGVLEGDVSVKGYGDPALTVRRLKRLARAVADRGIRRVSGDLIVDDSYFDRSRLGISWMWDQEPYPSSAQNGALSVNGNTVTVKVTPGARKEEPRVTVFPAPDYVEVENRARTVAGKSEAMEVTRTRAENKIRVTGTIGADHPGISRQRTIDDPGRFTGVVLKVLLEEEGVCFHPRSRVVSGKVDEQAKRVASSSSPKVDKLLRHMVKREDHLYGEMLLKQLGARIGREGSDDEGIDVLRSFARERVGVDETFRPKDGSGYSRMSVMSPHQLVGLLAEMDESSEKERFFSLFHTAGEEGPLKERMKGTPAVNNLRGVSGSAKGVSSLTGTVKSRSGERLAFSVMVNGAEEQRQAKALEDRIGAALASYPELPDPGSPPEKKKYPLSDKLDPILNDPAFRGILHGMVVRSAETGEALYERNPYARMTPASNTKLFTSSTALNALGPDYRFETDIYLTGPVHGGVLMGDVVIEGHGDPTLATEGSLQVQEGPTIEKIAKDLKQHGIRKIRGDIRVDASDFSDAVYGEGWAWDNESDYYQPQITALSVNRGTVRFDYLPGEKVGDPIRLSLTPKTDYVQVIDEVVTGPAGSKNTVKIRRDRGTNTIRLTGSLPLDFKGDYTRVPVEDPHRYTGTVLKEALEKEGVRWISGEVREGRAPPGKEAFRTYRSEPLSEAVRYLNKVSDNFYAEMILKTVGVEIGDKGTAERGLAEVNRYMRRIGLPGPYRMRDGSGLTRYNQFSPDQLAFLLAEQRDESHFKAFYESLPIAGVDGALRYRMKDSAAEGNLRGKTGSLTHVSSLSGYVRNRDGELLVYSIVMNGYTKESERALQNRIGIALAEFSR</sequence>
<dbReference type="Proteomes" id="UP000215459">
    <property type="component" value="Unassembled WGS sequence"/>
</dbReference>
<proteinExistence type="inferred from homology"/>
<organism evidence="4 5">
    <name type="scientific">Paludifilum halophilum</name>
    <dbReference type="NCBI Taxonomy" id="1642702"/>
    <lineage>
        <taxon>Bacteria</taxon>
        <taxon>Bacillati</taxon>
        <taxon>Bacillota</taxon>
        <taxon>Bacilli</taxon>
        <taxon>Bacillales</taxon>
        <taxon>Thermoactinomycetaceae</taxon>
        <taxon>Paludifilum</taxon>
    </lineage>
</organism>
<dbReference type="NCBIfam" id="TIGR00666">
    <property type="entry name" value="PBP4"/>
    <property type="match status" value="2"/>
</dbReference>
<dbReference type="PRINTS" id="PR00922">
    <property type="entry name" value="DADACBPTASE3"/>
</dbReference>
<reference evidence="4 5" key="1">
    <citation type="submission" date="2017-07" db="EMBL/GenBank/DDBJ databases">
        <title>The genome sequence of Paludifilum halophilum highlights mechanisms for microbial adaptation to high salt environemnts.</title>
        <authorList>
            <person name="Belbahri L."/>
        </authorList>
    </citation>
    <scope>NUCLEOTIDE SEQUENCE [LARGE SCALE GENOMIC DNA]</scope>
    <source>
        <strain evidence="4 5">DSM 102817</strain>
    </source>
</reference>
<dbReference type="SUPFAM" id="SSF56601">
    <property type="entry name" value="beta-lactamase/transpeptidase-like"/>
    <property type="match status" value="2"/>
</dbReference>
<accession>A0A235BD63</accession>
<dbReference type="GO" id="GO:0006508">
    <property type="term" value="P:proteolysis"/>
    <property type="evidence" value="ECO:0007669"/>
    <property type="project" value="InterPro"/>
</dbReference>
<feature type="signal peptide" evidence="3">
    <location>
        <begin position="1"/>
        <end position="32"/>
    </location>
</feature>
<keyword evidence="2" id="KW-0378">Hydrolase</keyword>
<name>A0A235BD63_9BACL</name>
<protein>
    <recommendedName>
        <fullName evidence="6">D-alanyl-D-alanine carboxypeptidase/D-alanyl-D-alanine-endopeptidase</fullName>
    </recommendedName>
</protein>
<dbReference type="InterPro" id="IPR000667">
    <property type="entry name" value="Peptidase_S13"/>
</dbReference>
<comment type="caution">
    <text evidence="4">The sequence shown here is derived from an EMBL/GenBank/DDBJ whole genome shotgun (WGS) entry which is preliminary data.</text>
</comment>